<accession>M8D123</accession>
<evidence type="ECO:0000313" key="1">
    <source>
        <dbReference type="EnsemblPlants" id="EMT29896"/>
    </source>
</evidence>
<dbReference type="AlphaFoldDB" id="M8D123"/>
<protein>
    <submittedName>
        <fullName evidence="1">Uncharacterized protein</fullName>
    </submittedName>
</protein>
<organism evidence="1">
    <name type="scientific">Aegilops tauschii</name>
    <name type="common">Tausch's goatgrass</name>
    <name type="synonym">Aegilops squarrosa</name>
    <dbReference type="NCBI Taxonomy" id="37682"/>
    <lineage>
        <taxon>Eukaryota</taxon>
        <taxon>Viridiplantae</taxon>
        <taxon>Streptophyta</taxon>
        <taxon>Embryophyta</taxon>
        <taxon>Tracheophyta</taxon>
        <taxon>Spermatophyta</taxon>
        <taxon>Magnoliopsida</taxon>
        <taxon>Liliopsida</taxon>
        <taxon>Poales</taxon>
        <taxon>Poaceae</taxon>
        <taxon>BOP clade</taxon>
        <taxon>Pooideae</taxon>
        <taxon>Triticodae</taxon>
        <taxon>Triticeae</taxon>
        <taxon>Triticinae</taxon>
        <taxon>Aegilops</taxon>
    </lineage>
</organism>
<dbReference type="EnsemblPlants" id="EMT29896">
    <property type="protein sequence ID" value="EMT29896"/>
    <property type="gene ID" value="F775_52067"/>
</dbReference>
<sequence length="119" mass="12084">MKSRNLAKVCPHASIAAPSPRTGGGGRRRLRQGPALPSPGHCGTWPRGRFVVGSAKCQLALAGAMREAGRLAGGTAPIDRAEPSTAADMDMDSGGDHAGRDLGAKWRCGGGGVNAHGVF</sequence>
<reference evidence="1" key="1">
    <citation type="submission" date="2015-06" db="UniProtKB">
        <authorList>
            <consortium name="EnsemblPlants"/>
        </authorList>
    </citation>
    <scope>IDENTIFICATION</scope>
</reference>
<name>M8D123_AEGTA</name>
<proteinExistence type="predicted"/>